<dbReference type="EMBL" id="JAEMNX010000005">
    <property type="protein sequence ID" value="MBJ7537322.1"/>
    <property type="molecule type" value="Genomic_DNA"/>
</dbReference>
<keyword evidence="3" id="KW-1185">Reference proteome</keyword>
<dbReference type="Proteomes" id="UP000628710">
    <property type="component" value="Unassembled WGS sequence"/>
</dbReference>
<evidence type="ECO:0000256" key="1">
    <source>
        <dbReference type="SAM" id="SignalP"/>
    </source>
</evidence>
<gene>
    <name evidence="2" type="ORF">I8J31_06465</name>
</gene>
<dbReference type="AlphaFoldDB" id="A0A934N125"/>
<organism evidence="2 3">
    <name type="scientific">Marinomonas transparens</name>
    <dbReference type="NCBI Taxonomy" id="2795388"/>
    <lineage>
        <taxon>Bacteria</taxon>
        <taxon>Pseudomonadati</taxon>
        <taxon>Pseudomonadota</taxon>
        <taxon>Gammaproteobacteria</taxon>
        <taxon>Oceanospirillales</taxon>
        <taxon>Oceanospirillaceae</taxon>
        <taxon>Marinomonas</taxon>
    </lineage>
</organism>
<name>A0A934N125_9GAMM</name>
<sequence>MKKTTLYTAIVSSMLSAGIANAAPTMSANIELNTDVYDKSVSETTYEQDGRVELTAYNKHTSGDNFIEGKGAIELKVDNSSYVADVYAKIGNSKWDVQVGHFEAINLFPKGKDTLVSNAGGVAVYEANLARGRADDGGQIALHFAPSDSLKIEIGTIYGDDDTNGDNKAAFSGIRPIAILSTDAATFTAGYESVKYDLAAGGDVSKTGYSIGANFDVSSANVNVAMTHLKDDSTGVDKEVDSFVINMTAGNFGLGLISSTEDNAGSETSVMTAYTAYTMPVFDIENASVTLAASYSTADDVAASQDDEILATRVRINYTF</sequence>
<reference evidence="2" key="1">
    <citation type="submission" date="2020-12" db="EMBL/GenBank/DDBJ databases">
        <title>Marinomonas arctica sp. nov., a psychrotolerant bacterium isolated from the Arctic.</title>
        <authorList>
            <person name="Zhang Y."/>
        </authorList>
    </citation>
    <scope>NUCLEOTIDE SEQUENCE</scope>
    <source>
        <strain evidence="2">C1424</strain>
    </source>
</reference>
<comment type="caution">
    <text evidence="2">The sequence shown here is derived from an EMBL/GenBank/DDBJ whole genome shotgun (WGS) entry which is preliminary data.</text>
</comment>
<accession>A0A934N125</accession>
<evidence type="ECO:0000313" key="2">
    <source>
        <dbReference type="EMBL" id="MBJ7537322.1"/>
    </source>
</evidence>
<dbReference type="Pfam" id="PF16966">
    <property type="entry name" value="Porin_8"/>
    <property type="match status" value="1"/>
</dbReference>
<keyword evidence="1" id="KW-0732">Signal</keyword>
<dbReference type="InterPro" id="IPR016963">
    <property type="entry name" value="Glycoporin_RafY"/>
</dbReference>
<feature type="signal peptide" evidence="1">
    <location>
        <begin position="1"/>
        <end position="22"/>
    </location>
</feature>
<feature type="chain" id="PRO_5037826661" evidence="1">
    <location>
        <begin position="23"/>
        <end position="320"/>
    </location>
</feature>
<proteinExistence type="predicted"/>
<protein>
    <submittedName>
        <fullName evidence="2">Carbohydrate porin</fullName>
    </submittedName>
</protein>
<evidence type="ECO:0000313" key="3">
    <source>
        <dbReference type="Proteomes" id="UP000628710"/>
    </source>
</evidence>